<feature type="transmembrane region" description="Helical" evidence="7">
    <location>
        <begin position="63"/>
        <end position="80"/>
    </location>
</feature>
<protein>
    <recommendedName>
        <fullName evidence="7">Derlin</fullName>
    </recommendedName>
</protein>
<comment type="subcellular location">
    <subcellularLocation>
        <location evidence="1 7">Endoplasmic reticulum membrane</location>
        <topology evidence="1 7">Multi-pass membrane protein</topology>
    </subcellularLocation>
</comment>
<feature type="region of interest" description="Disordered" evidence="8">
    <location>
        <begin position="214"/>
        <end position="267"/>
    </location>
</feature>
<keyword evidence="3 7" id="KW-0812">Transmembrane</keyword>
<evidence type="ECO:0000256" key="8">
    <source>
        <dbReference type="SAM" id="MobiDB-lite"/>
    </source>
</evidence>
<feature type="transmembrane region" description="Helical" evidence="7">
    <location>
        <begin position="20"/>
        <end position="42"/>
    </location>
</feature>
<dbReference type="PANTHER" id="PTHR11009">
    <property type="entry name" value="DER1-LIKE PROTEIN, DERLIN"/>
    <property type="match status" value="1"/>
</dbReference>
<feature type="transmembrane region" description="Helical" evidence="7">
    <location>
        <begin position="145"/>
        <end position="165"/>
    </location>
</feature>
<evidence type="ECO:0000256" key="5">
    <source>
        <dbReference type="ARBA" id="ARBA00022989"/>
    </source>
</evidence>
<proteinExistence type="inferred from homology"/>
<keyword evidence="10" id="KW-1185">Reference proteome</keyword>
<dbReference type="GO" id="GO:0006950">
    <property type="term" value="P:response to stress"/>
    <property type="evidence" value="ECO:0007669"/>
    <property type="project" value="UniProtKB-ARBA"/>
</dbReference>
<accession>A0A3N4L262</accession>
<dbReference type="Pfam" id="PF04511">
    <property type="entry name" value="DER1"/>
    <property type="match status" value="1"/>
</dbReference>
<evidence type="ECO:0000256" key="4">
    <source>
        <dbReference type="ARBA" id="ARBA00022824"/>
    </source>
</evidence>
<dbReference type="AlphaFoldDB" id="A0A3N4L262"/>
<comment type="function">
    <text evidence="7">May be involved in the degradation of misfolded endoplasmic reticulum (ER) luminal proteins.</text>
</comment>
<dbReference type="GO" id="GO:0005789">
    <property type="term" value="C:endoplasmic reticulum membrane"/>
    <property type="evidence" value="ECO:0007669"/>
    <property type="project" value="UniProtKB-SubCell"/>
</dbReference>
<dbReference type="SUPFAM" id="SSF144091">
    <property type="entry name" value="Rhomboid-like"/>
    <property type="match status" value="1"/>
</dbReference>
<feature type="transmembrane region" description="Helical" evidence="7">
    <location>
        <begin position="171"/>
        <end position="192"/>
    </location>
</feature>
<dbReference type="OrthoDB" id="19102at2759"/>
<feature type="transmembrane region" description="Helical" evidence="7">
    <location>
        <begin position="100"/>
        <end position="133"/>
    </location>
</feature>
<evidence type="ECO:0000313" key="10">
    <source>
        <dbReference type="Proteomes" id="UP000277580"/>
    </source>
</evidence>
<evidence type="ECO:0000313" key="9">
    <source>
        <dbReference type="EMBL" id="RPB16904.1"/>
    </source>
</evidence>
<evidence type="ECO:0000256" key="7">
    <source>
        <dbReference type="RuleBase" id="RU363059"/>
    </source>
</evidence>
<evidence type="ECO:0000256" key="1">
    <source>
        <dbReference type="ARBA" id="ARBA00004477"/>
    </source>
</evidence>
<organism evidence="9 10">
    <name type="scientific">Morchella conica CCBAS932</name>
    <dbReference type="NCBI Taxonomy" id="1392247"/>
    <lineage>
        <taxon>Eukaryota</taxon>
        <taxon>Fungi</taxon>
        <taxon>Dikarya</taxon>
        <taxon>Ascomycota</taxon>
        <taxon>Pezizomycotina</taxon>
        <taxon>Pezizomycetes</taxon>
        <taxon>Pezizales</taxon>
        <taxon>Morchellaceae</taxon>
        <taxon>Morchella</taxon>
    </lineage>
</organism>
<comment type="similarity">
    <text evidence="2 7">Belongs to the derlin family.</text>
</comment>
<keyword evidence="5 7" id="KW-1133">Transmembrane helix</keyword>
<keyword evidence="6 7" id="KW-0472">Membrane</keyword>
<dbReference type="STRING" id="1392247.A0A3N4L262"/>
<dbReference type="InterPro" id="IPR035952">
    <property type="entry name" value="Rhomboid-like_sf"/>
</dbReference>
<gene>
    <name evidence="9" type="ORF">P167DRAFT_602070</name>
</gene>
<keyword evidence="4 7" id="KW-0256">Endoplasmic reticulum</keyword>
<reference evidence="9 10" key="1">
    <citation type="journal article" date="2018" name="Nat. Ecol. Evol.">
        <title>Pezizomycetes genomes reveal the molecular basis of ectomycorrhizal truffle lifestyle.</title>
        <authorList>
            <person name="Murat C."/>
            <person name="Payen T."/>
            <person name="Noel B."/>
            <person name="Kuo A."/>
            <person name="Morin E."/>
            <person name="Chen J."/>
            <person name="Kohler A."/>
            <person name="Krizsan K."/>
            <person name="Balestrini R."/>
            <person name="Da Silva C."/>
            <person name="Montanini B."/>
            <person name="Hainaut M."/>
            <person name="Levati E."/>
            <person name="Barry K.W."/>
            <person name="Belfiori B."/>
            <person name="Cichocki N."/>
            <person name="Clum A."/>
            <person name="Dockter R.B."/>
            <person name="Fauchery L."/>
            <person name="Guy J."/>
            <person name="Iotti M."/>
            <person name="Le Tacon F."/>
            <person name="Lindquist E.A."/>
            <person name="Lipzen A."/>
            <person name="Malagnac F."/>
            <person name="Mello A."/>
            <person name="Molinier V."/>
            <person name="Miyauchi S."/>
            <person name="Poulain J."/>
            <person name="Riccioni C."/>
            <person name="Rubini A."/>
            <person name="Sitrit Y."/>
            <person name="Splivallo R."/>
            <person name="Traeger S."/>
            <person name="Wang M."/>
            <person name="Zifcakova L."/>
            <person name="Wipf D."/>
            <person name="Zambonelli A."/>
            <person name="Paolocci F."/>
            <person name="Nowrousian M."/>
            <person name="Ottonello S."/>
            <person name="Baldrian P."/>
            <person name="Spatafora J.W."/>
            <person name="Henrissat B."/>
            <person name="Nagy L.G."/>
            <person name="Aury J.M."/>
            <person name="Wincker P."/>
            <person name="Grigoriev I.V."/>
            <person name="Bonfante P."/>
            <person name="Martin F.M."/>
        </authorList>
    </citation>
    <scope>NUCLEOTIDE SEQUENCE [LARGE SCALE GENOMIC DNA]</scope>
    <source>
        <strain evidence="9 10">CCBAS932</strain>
    </source>
</reference>
<evidence type="ECO:0000256" key="3">
    <source>
        <dbReference type="ARBA" id="ARBA00022692"/>
    </source>
</evidence>
<dbReference type="Proteomes" id="UP000277580">
    <property type="component" value="Unassembled WGS sequence"/>
</dbReference>
<dbReference type="InParanoid" id="A0A3N4L262"/>
<evidence type="ECO:0000256" key="6">
    <source>
        <dbReference type="ARBA" id="ARBA00023136"/>
    </source>
</evidence>
<dbReference type="InterPro" id="IPR007599">
    <property type="entry name" value="DER1"/>
</dbReference>
<sequence>MSDNISAFIQQAPPVSRTLAGAAFILSFASQALGLIHPRFLVYHAPLVWKLSRPELWRPLTSFFLTSPQLGIIMDTFFLYRYASDCERTKFTRPGDFLVFLIFCGSVIVALNSAFIGGMVFCQALILALAYYWTALEDSSKKVSFFIATFPVKFLPLVMLAMTFVQAGTGAALVEATGLVAAHLYLFLTDIYPRLGGGRNFIVTPNWIHALFDTPGDNTSGPRPRAPTGPSIRPVPTAPGTATSGRGIFAPANSQWTHRGQGHRLGS</sequence>
<name>A0A3N4L262_9PEZI</name>
<evidence type="ECO:0000256" key="2">
    <source>
        <dbReference type="ARBA" id="ARBA00008917"/>
    </source>
</evidence>
<dbReference type="EMBL" id="ML119107">
    <property type="protein sequence ID" value="RPB16904.1"/>
    <property type="molecule type" value="Genomic_DNA"/>
</dbReference>
<dbReference type="Gene3D" id="1.20.1540.10">
    <property type="entry name" value="Rhomboid-like"/>
    <property type="match status" value="1"/>
</dbReference>